<reference evidence="1" key="2">
    <citation type="submission" date="2016-09" db="EMBL/GenBank/DDBJ databases">
        <authorList>
            <person name="Capua I."/>
            <person name="De Benedictis P."/>
            <person name="Joannis T."/>
            <person name="Lombin L.H."/>
            <person name="Cattoli G."/>
        </authorList>
    </citation>
    <scope>NUCLEOTIDE SEQUENCE [LARGE SCALE GENOMIC DNA]</scope>
    <source>
        <strain evidence="1">MSU</strain>
    </source>
</reference>
<name>A0A1S1J816_9FLAO</name>
<proteinExistence type="predicted"/>
<evidence type="ECO:0000313" key="2">
    <source>
        <dbReference type="EMBL" id="OXB19421.1"/>
    </source>
</evidence>
<comment type="caution">
    <text evidence="1">The sequence shown here is derived from an EMBL/GenBank/DDBJ whole genome shotgun (WGS) entry which is preliminary data.</text>
</comment>
<gene>
    <name evidence="2" type="ORF">B0A71_12840</name>
    <name evidence="1" type="ORF">BHE19_12035</name>
</gene>
<evidence type="ECO:0000313" key="4">
    <source>
        <dbReference type="Proteomes" id="UP000198319"/>
    </source>
</evidence>
<evidence type="ECO:0000313" key="3">
    <source>
        <dbReference type="Proteomes" id="UP000180252"/>
    </source>
</evidence>
<dbReference type="EMBL" id="MUHG01000018">
    <property type="protein sequence ID" value="OXB19421.1"/>
    <property type="molecule type" value="Genomic_DNA"/>
</dbReference>
<sequence>MILFPTKVYSRKNSIVYDEQGIEVLKFNSYLPDFAKLSVDTINYMNRYYLISPEKFEVLNQEEKK</sequence>
<keyword evidence="4" id="KW-1185">Reference proteome</keyword>
<protein>
    <submittedName>
        <fullName evidence="1">Uncharacterized protein</fullName>
    </submittedName>
</protein>
<organism evidence="1 3">
    <name type="scientific">Flavobacterium tructae</name>
    <dbReference type="NCBI Taxonomy" id="1114873"/>
    <lineage>
        <taxon>Bacteria</taxon>
        <taxon>Pseudomonadati</taxon>
        <taxon>Bacteroidota</taxon>
        <taxon>Flavobacteriia</taxon>
        <taxon>Flavobacteriales</taxon>
        <taxon>Flavobacteriaceae</taxon>
        <taxon>Flavobacterium</taxon>
    </lineage>
</organism>
<dbReference type="Proteomes" id="UP000198319">
    <property type="component" value="Unassembled WGS sequence"/>
</dbReference>
<evidence type="ECO:0000313" key="1">
    <source>
        <dbReference type="EMBL" id="OHT44443.1"/>
    </source>
</evidence>
<dbReference type="EMBL" id="MIKE01000024">
    <property type="protein sequence ID" value="OHT44443.1"/>
    <property type="molecule type" value="Genomic_DNA"/>
</dbReference>
<accession>A0A1S1J816</accession>
<reference evidence="3" key="1">
    <citation type="submission" date="2016-09" db="EMBL/GenBank/DDBJ databases">
        <authorList>
            <person name="Chen S."/>
            <person name="Walker E."/>
        </authorList>
    </citation>
    <scope>NUCLEOTIDE SEQUENCE [LARGE SCALE GENOMIC DNA]</scope>
    <source>
        <strain evidence="3">MSU</strain>
    </source>
</reference>
<dbReference type="AlphaFoldDB" id="A0A1S1J816"/>
<reference evidence="2 4" key="3">
    <citation type="submission" date="2016-11" db="EMBL/GenBank/DDBJ databases">
        <title>Whole genomes of Flavobacteriaceae.</title>
        <authorList>
            <person name="Stine C."/>
            <person name="Li C."/>
            <person name="Tadesse D."/>
        </authorList>
    </citation>
    <scope>NUCLEOTIDE SEQUENCE [LARGE SCALE GENOMIC DNA]</scope>
    <source>
        <strain evidence="2 4">ATCC BAA-2541</strain>
    </source>
</reference>
<dbReference type="Proteomes" id="UP000180252">
    <property type="component" value="Unassembled WGS sequence"/>
</dbReference>